<dbReference type="EMBL" id="JADFFM010000001">
    <property type="protein sequence ID" value="MBE9666356.1"/>
    <property type="molecule type" value="Genomic_DNA"/>
</dbReference>
<dbReference type="RefSeq" id="WP_194105721.1">
    <property type="nucleotide sequence ID" value="NZ_JADFFM010000001.1"/>
</dbReference>
<feature type="transmembrane region" description="Helical" evidence="5">
    <location>
        <begin position="337"/>
        <end position="358"/>
    </location>
</feature>
<dbReference type="PANTHER" id="PTHR37422:SF13">
    <property type="entry name" value="LIPOPOLYSACCHARIDE BIOSYNTHESIS PROTEIN PA4999-RELATED"/>
    <property type="match status" value="1"/>
</dbReference>
<feature type="transmembrane region" description="Helical" evidence="5">
    <location>
        <begin position="116"/>
        <end position="139"/>
    </location>
</feature>
<evidence type="ECO:0000256" key="2">
    <source>
        <dbReference type="ARBA" id="ARBA00022692"/>
    </source>
</evidence>
<feature type="transmembrane region" description="Helical" evidence="5">
    <location>
        <begin position="240"/>
        <end position="259"/>
    </location>
</feature>
<keyword evidence="3 5" id="KW-1133">Transmembrane helix</keyword>
<evidence type="ECO:0000256" key="1">
    <source>
        <dbReference type="ARBA" id="ARBA00004141"/>
    </source>
</evidence>
<sequence>MKQLLLIKDTLSNQISYYHLALMLAVLPFDQFYSHIIFISFALHTLFHLQKDRIKQLATLRTGIMQAIFFVTLISLTYTAYPAKAGDDITRQLTILLFPVFFSLTSFNFRKYRDNLLLIFSIVSAATIVYLYLYALYVIHYFKLPVKVIFSETFINHKFSAPIGIHATFFSMQVVIAFFYIVIRLLKQQNFLTKAVYILTSLILLAGIIQLGSKAIFIVVLLGMLVAVPYFIISARKQMRYVLVSSVITVIVVGGALSINSFKQRYVTGLETDLSKFTDYENVEPRVVRWQAALEVAVKNPIVGYGAGAELPILADKYFEKKMYISFVNRLNAHNQYITFLLTTGIIGLLIYLSTLYFGFEIAFRQRDMLFFIFLLTIVVVSVSESLLHAEKGIYFYSLFFSFFVFSEREKAR</sequence>
<feature type="domain" description="O-antigen ligase-related" evidence="6">
    <location>
        <begin position="200"/>
        <end position="353"/>
    </location>
</feature>
<evidence type="ECO:0000256" key="5">
    <source>
        <dbReference type="SAM" id="Phobius"/>
    </source>
</evidence>
<proteinExistence type="predicted"/>
<reference evidence="7 8" key="1">
    <citation type="submission" date="2020-10" db="EMBL/GenBank/DDBJ databases">
        <title>Mucilaginibacter mali sp. nov., isolated from rhizosphere soil of apple orchard.</title>
        <authorList>
            <person name="Lee J.-S."/>
            <person name="Kim H.S."/>
            <person name="Kim J.-S."/>
        </authorList>
    </citation>
    <scope>NUCLEOTIDE SEQUENCE [LARGE SCALE GENOMIC DNA]</scope>
    <source>
        <strain evidence="7 8">KCTC 23157</strain>
    </source>
</reference>
<feature type="transmembrane region" description="Helical" evidence="5">
    <location>
        <begin position="394"/>
        <end position="409"/>
    </location>
</feature>
<dbReference type="GO" id="GO:0016874">
    <property type="term" value="F:ligase activity"/>
    <property type="evidence" value="ECO:0007669"/>
    <property type="project" value="UniProtKB-KW"/>
</dbReference>
<evidence type="ECO:0000256" key="3">
    <source>
        <dbReference type="ARBA" id="ARBA00022989"/>
    </source>
</evidence>
<dbReference type="PANTHER" id="PTHR37422">
    <property type="entry name" value="TEICHURONIC ACID BIOSYNTHESIS PROTEIN TUAE"/>
    <property type="match status" value="1"/>
</dbReference>
<protein>
    <submittedName>
        <fullName evidence="7">O-antigen ligase family protein</fullName>
    </submittedName>
</protein>
<dbReference type="InterPro" id="IPR007016">
    <property type="entry name" value="O-antigen_ligase-rel_domated"/>
</dbReference>
<comment type="subcellular location">
    <subcellularLocation>
        <location evidence="1">Membrane</location>
        <topology evidence="1">Multi-pass membrane protein</topology>
    </subcellularLocation>
</comment>
<accession>A0ABR9XGJ8</accession>
<feature type="transmembrane region" description="Helical" evidence="5">
    <location>
        <begin position="89"/>
        <end position="109"/>
    </location>
</feature>
<feature type="transmembrane region" description="Helical" evidence="5">
    <location>
        <begin position="159"/>
        <end position="182"/>
    </location>
</feature>
<feature type="transmembrane region" description="Helical" evidence="5">
    <location>
        <begin position="64"/>
        <end position="83"/>
    </location>
</feature>
<comment type="caution">
    <text evidence="7">The sequence shown here is derived from an EMBL/GenBank/DDBJ whole genome shotgun (WGS) entry which is preliminary data.</text>
</comment>
<feature type="transmembrane region" description="Helical" evidence="5">
    <location>
        <begin position="215"/>
        <end position="233"/>
    </location>
</feature>
<feature type="transmembrane region" description="Helical" evidence="5">
    <location>
        <begin position="191"/>
        <end position="209"/>
    </location>
</feature>
<organism evidence="7 8">
    <name type="scientific">Mucilaginibacter boryungensis</name>
    <dbReference type="NCBI Taxonomy" id="768480"/>
    <lineage>
        <taxon>Bacteria</taxon>
        <taxon>Pseudomonadati</taxon>
        <taxon>Bacteroidota</taxon>
        <taxon>Sphingobacteriia</taxon>
        <taxon>Sphingobacteriales</taxon>
        <taxon>Sphingobacteriaceae</taxon>
        <taxon>Mucilaginibacter</taxon>
    </lineage>
</organism>
<evidence type="ECO:0000256" key="4">
    <source>
        <dbReference type="ARBA" id="ARBA00023136"/>
    </source>
</evidence>
<name>A0ABR9XGJ8_9SPHI</name>
<gene>
    <name evidence="7" type="ORF">IRJ18_08295</name>
</gene>
<feature type="transmembrane region" description="Helical" evidence="5">
    <location>
        <begin position="370"/>
        <end position="388"/>
    </location>
</feature>
<dbReference type="Proteomes" id="UP000632774">
    <property type="component" value="Unassembled WGS sequence"/>
</dbReference>
<keyword evidence="4 5" id="KW-0472">Membrane</keyword>
<evidence type="ECO:0000313" key="8">
    <source>
        <dbReference type="Proteomes" id="UP000632774"/>
    </source>
</evidence>
<keyword evidence="2 5" id="KW-0812">Transmembrane</keyword>
<evidence type="ECO:0000259" key="6">
    <source>
        <dbReference type="Pfam" id="PF04932"/>
    </source>
</evidence>
<keyword evidence="7" id="KW-0436">Ligase</keyword>
<dbReference type="InterPro" id="IPR051533">
    <property type="entry name" value="WaaL-like"/>
</dbReference>
<evidence type="ECO:0000313" key="7">
    <source>
        <dbReference type="EMBL" id="MBE9666356.1"/>
    </source>
</evidence>
<keyword evidence="8" id="KW-1185">Reference proteome</keyword>
<feature type="transmembrane region" description="Helical" evidence="5">
    <location>
        <begin position="20"/>
        <end position="43"/>
    </location>
</feature>
<dbReference type="Pfam" id="PF04932">
    <property type="entry name" value="Wzy_C"/>
    <property type="match status" value="1"/>
</dbReference>